<evidence type="ECO:0000256" key="2">
    <source>
        <dbReference type="ARBA" id="ARBA00022576"/>
    </source>
</evidence>
<evidence type="ECO:0000256" key="3">
    <source>
        <dbReference type="ARBA" id="ARBA00022679"/>
    </source>
</evidence>
<keyword evidence="3" id="KW-0808">Transferase</keyword>
<dbReference type="Proteomes" id="UP000185639">
    <property type="component" value="Unassembled WGS sequence"/>
</dbReference>
<dbReference type="GO" id="GO:0008483">
    <property type="term" value="F:transaminase activity"/>
    <property type="evidence" value="ECO:0007669"/>
    <property type="project" value="UniProtKB-KW"/>
</dbReference>
<feature type="domain" description="HTH gntR-type" evidence="9">
    <location>
        <begin position="2"/>
        <end position="70"/>
    </location>
</feature>
<dbReference type="InterPro" id="IPR036388">
    <property type="entry name" value="WH-like_DNA-bd_sf"/>
</dbReference>
<dbReference type="PANTHER" id="PTHR46577">
    <property type="entry name" value="HTH-TYPE TRANSCRIPTIONAL REGULATORY PROTEIN GABR"/>
    <property type="match status" value="1"/>
</dbReference>
<dbReference type="PROSITE" id="PS50949">
    <property type="entry name" value="HTH_GNTR"/>
    <property type="match status" value="1"/>
</dbReference>
<dbReference type="GO" id="GO:0003677">
    <property type="term" value="F:DNA binding"/>
    <property type="evidence" value="ECO:0007669"/>
    <property type="project" value="UniProtKB-KW"/>
</dbReference>
<evidence type="ECO:0000256" key="5">
    <source>
        <dbReference type="ARBA" id="ARBA00023015"/>
    </source>
</evidence>
<dbReference type="SUPFAM" id="SSF46785">
    <property type="entry name" value="Winged helix' DNA-binding domain"/>
    <property type="match status" value="1"/>
</dbReference>
<dbReference type="InterPro" id="IPR051446">
    <property type="entry name" value="HTH_trans_reg/aminotransferase"/>
</dbReference>
<reference evidence="11" key="1">
    <citation type="submission" date="2017-01" db="EMBL/GenBank/DDBJ databases">
        <authorList>
            <person name="Varghese N."/>
            <person name="Submissions S."/>
        </authorList>
    </citation>
    <scope>NUCLEOTIDE SEQUENCE [LARGE SCALE GENOMIC DNA]</scope>
    <source>
        <strain evidence="11">DSM 24913</strain>
    </source>
</reference>
<evidence type="ECO:0000256" key="7">
    <source>
        <dbReference type="ARBA" id="ARBA00023163"/>
    </source>
</evidence>
<dbReference type="GO" id="GO:0030170">
    <property type="term" value="F:pyridoxal phosphate binding"/>
    <property type="evidence" value="ECO:0007669"/>
    <property type="project" value="InterPro"/>
</dbReference>
<dbReference type="AlphaFoldDB" id="A0A1N7PSU2"/>
<proteinExistence type="inferred from homology"/>
<name>A0A1N7PSU2_9GAMM</name>
<dbReference type="SMART" id="SM00345">
    <property type="entry name" value="HTH_GNTR"/>
    <property type="match status" value="1"/>
</dbReference>
<evidence type="ECO:0000256" key="4">
    <source>
        <dbReference type="ARBA" id="ARBA00022898"/>
    </source>
</evidence>
<dbReference type="Gene3D" id="3.90.1150.10">
    <property type="entry name" value="Aspartate Aminotransferase, domain 1"/>
    <property type="match status" value="1"/>
</dbReference>
<dbReference type="Gene3D" id="1.10.10.10">
    <property type="entry name" value="Winged helix-like DNA-binding domain superfamily/Winged helix DNA-binding domain"/>
    <property type="match status" value="1"/>
</dbReference>
<sequence length="475" mass="51793">METLYQQVADELKAGIERGVYQPGDKLPGVRTLSKQRNVSIATVITAYRHLEDAGLIEARNRSGYYLREKSQPLAPEPLTSRPPNKPVPVNGQALVLNMGKASHDPSVIQLGAAVPDASFLPVRAIERAITQAARFHRDNVAAYEFPPGLPALRRQIARRMVEAGCPVHPDEIVITNGCQEALSLALRAVTKPGDVVAVESPTFYGLLQVIDNLGLKALEIPTHPRTGISLEALELALEQWPIKACAVTPNFSNPLGSCMPDDHKARLVELLASHNIPLVEDDVYGDLGFSTGRPSICKGLSPTGDVLYCGSFSKTLAPGLRIGWIAPGRHQQQVEYMKYVLNLATPTMPQLAVASLLEGGQYERHLRKVKNDYALAVSRMSGTVMALFPEGTRITRPEGGFVIWVELPKDVNSLELAQQAMARGISIAPGPIFSANRKYQNFVRLSCACRWDETAMKALSTLAVLVTRKDVNSI</sequence>
<dbReference type="InterPro" id="IPR015421">
    <property type="entry name" value="PyrdxlP-dep_Trfase_major"/>
</dbReference>
<keyword evidence="11" id="KW-1185">Reference proteome</keyword>
<dbReference type="RefSeq" id="WP_076517563.1">
    <property type="nucleotide sequence ID" value="NZ_FTOH01000011.1"/>
</dbReference>
<dbReference type="InterPro" id="IPR000524">
    <property type="entry name" value="Tscrpt_reg_HTH_GntR"/>
</dbReference>
<comment type="similarity">
    <text evidence="1">In the C-terminal section; belongs to the class-I pyridoxal-phosphate-dependent aminotransferase family.</text>
</comment>
<dbReference type="Pfam" id="PF00392">
    <property type="entry name" value="GntR"/>
    <property type="match status" value="1"/>
</dbReference>
<accession>A0A1N7PSU2</accession>
<organism evidence="10 11">
    <name type="scientific">Thalassolituus maritimus</name>
    <dbReference type="NCBI Taxonomy" id="484498"/>
    <lineage>
        <taxon>Bacteria</taxon>
        <taxon>Pseudomonadati</taxon>
        <taxon>Pseudomonadota</taxon>
        <taxon>Gammaproteobacteria</taxon>
        <taxon>Oceanospirillales</taxon>
        <taxon>Oceanospirillaceae</taxon>
        <taxon>Thalassolituus</taxon>
    </lineage>
</organism>
<dbReference type="OrthoDB" id="9804020at2"/>
<dbReference type="CDD" id="cd07377">
    <property type="entry name" value="WHTH_GntR"/>
    <property type="match status" value="1"/>
</dbReference>
<dbReference type="Pfam" id="PF00155">
    <property type="entry name" value="Aminotran_1_2"/>
    <property type="match status" value="1"/>
</dbReference>
<evidence type="ECO:0000256" key="6">
    <source>
        <dbReference type="ARBA" id="ARBA00023125"/>
    </source>
</evidence>
<dbReference type="EMBL" id="FTOH01000011">
    <property type="protein sequence ID" value="SIT13615.1"/>
    <property type="molecule type" value="Genomic_DNA"/>
</dbReference>
<dbReference type="FunFam" id="3.40.640.10:FF:000023">
    <property type="entry name" value="Transcriptional regulator, GntR family"/>
    <property type="match status" value="1"/>
</dbReference>
<evidence type="ECO:0000256" key="8">
    <source>
        <dbReference type="SAM" id="MobiDB-lite"/>
    </source>
</evidence>
<keyword evidence="7" id="KW-0804">Transcription</keyword>
<dbReference type="GO" id="GO:0003700">
    <property type="term" value="F:DNA-binding transcription factor activity"/>
    <property type="evidence" value="ECO:0007669"/>
    <property type="project" value="InterPro"/>
</dbReference>
<dbReference type="InterPro" id="IPR036390">
    <property type="entry name" value="WH_DNA-bd_sf"/>
</dbReference>
<dbReference type="STRING" id="484498.SAMN05421686_11143"/>
<keyword evidence="6" id="KW-0238">DNA-binding</keyword>
<dbReference type="PANTHER" id="PTHR46577:SF2">
    <property type="entry name" value="TRANSCRIPTIONAL REGULATORY PROTEIN"/>
    <property type="match status" value="1"/>
</dbReference>
<dbReference type="InterPro" id="IPR015424">
    <property type="entry name" value="PyrdxlP-dep_Trfase"/>
</dbReference>
<keyword evidence="5" id="KW-0805">Transcription regulation</keyword>
<dbReference type="InterPro" id="IPR004839">
    <property type="entry name" value="Aminotransferase_I/II_large"/>
</dbReference>
<evidence type="ECO:0000313" key="11">
    <source>
        <dbReference type="Proteomes" id="UP000185639"/>
    </source>
</evidence>
<evidence type="ECO:0000256" key="1">
    <source>
        <dbReference type="ARBA" id="ARBA00005384"/>
    </source>
</evidence>
<feature type="region of interest" description="Disordered" evidence="8">
    <location>
        <begin position="72"/>
        <end position="91"/>
    </location>
</feature>
<dbReference type="Gene3D" id="3.40.640.10">
    <property type="entry name" value="Type I PLP-dependent aspartate aminotransferase-like (Major domain)"/>
    <property type="match status" value="1"/>
</dbReference>
<keyword evidence="2" id="KW-0032">Aminotransferase</keyword>
<dbReference type="CDD" id="cd00609">
    <property type="entry name" value="AAT_like"/>
    <property type="match status" value="1"/>
</dbReference>
<keyword evidence="4" id="KW-0663">Pyridoxal phosphate</keyword>
<dbReference type="InterPro" id="IPR015422">
    <property type="entry name" value="PyrdxlP-dep_Trfase_small"/>
</dbReference>
<dbReference type="SUPFAM" id="SSF53383">
    <property type="entry name" value="PLP-dependent transferases"/>
    <property type="match status" value="1"/>
</dbReference>
<evidence type="ECO:0000313" key="10">
    <source>
        <dbReference type="EMBL" id="SIT13615.1"/>
    </source>
</evidence>
<protein>
    <submittedName>
        <fullName evidence="10">Transcriptional regulator, GntR family</fullName>
    </submittedName>
</protein>
<gene>
    <name evidence="10" type="ORF">SAMN05421686_11143</name>
</gene>
<evidence type="ECO:0000259" key="9">
    <source>
        <dbReference type="PROSITE" id="PS50949"/>
    </source>
</evidence>